<evidence type="ECO:0000313" key="1">
    <source>
        <dbReference type="EMBL" id="KAI8535316.1"/>
    </source>
</evidence>
<gene>
    <name evidence="1" type="ORF">RHMOL_Rhmol10G0164500</name>
</gene>
<name>A0ACC0M2U3_RHOML</name>
<dbReference type="EMBL" id="CM046397">
    <property type="protein sequence ID" value="KAI8535316.1"/>
    <property type="molecule type" value="Genomic_DNA"/>
</dbReference>
<evidence type="ECO:0000313" key="2">
    <source>
        <dbReference type="Proteomes" id="UP001062846"/>
    </source>
</evidence>
<sequence length="163" mass="17521">MEKYLDSVKEIVHKLEASGSTMDDGEIIFHTVNGLPEDYLSLKQTIRTQCATTSLSFSAVSAMLVSEDLYLDHSQDASTSSTILLAQHQGSVSQGSTTAVPSSGSQIPQGASSVGPFQYPVEFGPQAPQFGPPSSQIPNFNQHFGSNNFGGHRNGFNRNQNRV</sequence>
<keyword evidence="2" id="KW-1185">Reference proteome</keyword>
<dbReference type="Proteomes" id="UP001062846">
    <property type="component" value="Chromosome 10"/>
</dbReference>
<proteinExistence type="predicted"/>
<protein>
    <submittedName>
        <fullName evidence="1">Uncharacterized protein</fullName>
    </submittedName>
</protein>
<reference evidence="1" key="1">
    <citation type="submission" date="2022-02" db="EMBL/GenBank/DDBJ databases">
        <title>Plant Genome Project.</title>
        <authorList>
            <person name="Zhang R.-G."/>
        </authorList>
    </citation>
    <scope>NUCLEOTIDE SEQUENCE</scope>
    <source>
        <strain evidence="1">AT1</strain>
    </source>
</reference>
<comment type="caution">
    <text evidence="1">The sequence shown here is derived from an EMBL/GenBank/DDBJ whole genome shotgun (WGS) entry which is preliminary data.</text>
</comment>
<organism evidence="1 2">
    <name type="scientific">Rhododendron molle</name>
    <name type="common">Chinese azalea</name>
    <name type="synonym">Azalea mollis</name>
    <dbReference type="NCBI Taxonomy" id="49168"/>
    <lineage>
        <taxon>Eukaryota</taxon>
        <taxon>Viridiplantae</taxon>
        <taxon>Streptophyta</taxon>
        <taxon>Embryophyta</taxon>
        <taxon>Tracheophyta</taxon>
        <taxon>Spermatophyta</taxon>
        <taxon>Magnoliopsida</taxon>
        <taxon>eudicotyledons</taxon>
        <taxon>Gunneridae</taxon>
        <taxon>Pentapetalae</taxon>
        <taxon>asterids</taxon>
        <taxon>Ericales</taxon>
        <taxon>Ericaceae</taxon>
        <taxon>Ericoideae</taxon>
        <taxon>Rhodoreae</taxon>
        <taxon>Rhododendron</taxon>
    </lineage>
</organism>
<accession>A0ACC0M2U3</accession>